<evidence type="ECO:0000313" key="1">
    <source>
        <dbReference type="EMBL" id="MDD1794685.1"/>
    </source>
</evidence>
<dbReference type="Proteomes" id="UP001149400">
    <property type="component" value="Unassembled WGS sequence"/>
</dbReference>
<name>A0ABT5R3E6_9GAMM</name>
<dbReference type="RefSeq" id="WP_274165508.1">
    <property type="nucleotide sequence ID" value="NZ_JAJUBC010000019.1"/>
</dbReference>
<comment type="caution">
    <text evidence="1">The sequence shown here is derived from an EMBL/GenBank/DDBJ whole genome shotgun (WGS) entry which is preliminary data.</text>
</comment>
<gene>
    <name evidence="1" type="ORF">LRP50_16240</name>
</gene>
<evidence type="ECO:0000313" key="2">
    <source>
        <dbReference type="Proteomes" id="UP001149400"/>
    </source>
</evidence>
<accession>A0ABT5R3E6</accession>
<proteinExistence type="predicted"/>
<dbReference type="EMBL" id="JAJUBC010000019">
    <property type="protein sequence ID" value="MDD1794685.1"/>
    <property type="molecule type" value="Genomic_DNA"/>
</dbReference>
<reference evidence="1" key="1">
    <citation type="submission" date="2021-12" db="EMBL/GenBank/DDBJ databases">
        <title>Enterovibrio ZSDZ35 sp. nov. and Enterovibrio ZSDZ42 sp. nov., isolated from coastal seawater in Qingdao.</title>
        <authorList>
            <person name="Zhang P."/>
        </authorList>
    </citation>
    <scope>NUCLEOTIDE SEQUENCE</scope>
    <source>
        <strain evidence="1">ZSDZ42</strain>
    </source>
</reference>
<sequence>MPITTDTPQMRETLSRLNQDAIASIDSDGDCKIKVSDLSTLLTAYKIELNKNRSLKRTIAKNAQNAA</sequence>
<evidence type="ECO:0008006" key="3">
    <source>
        <dbReference type="Google" id="ProtNLM"/>
    </source>
</evidence>
<organism evidence="1 2">
    <name type="scientific">Enterovibrio gelatinilyticus</name>
    <dbReference type="NCBI Taxonomy" id="2899819"/>
    <lineage>
        <taxon>Bacteria</taxon>
        <taxon>Pseudomonadati</taxon>
        <taxon>Pseudomonadota</taxon>
        <taxon>Gammaproteobacteria</taxon>
        <taxon>Vibrionales</taxon>
        <taxon>Vibrionaceae</taxon>
        <taxon>Enterovibrio</taxon>
    </lineage>
</organism>
<protein>
    <recommendedName>
        <fullName evidence="3">EF-hand domain-containing protein</fullName>
    </recommendedName>
</protein>
<keyword evidence="2" id="KW-1185">Reference proteome</keyword>